<gene>
    <name evidence="1" type="ORF">L6164_007824</name>
</gene>
<organism evidence="1 2">
    <name type="scientific">Bauhinia variegata</name>
    <name type="common">Purple orchid tree</name>
    <name type="synonym">Phanera variegata</name>
    <dbReference type="NCBI Taxonomy" id="167791"/>
    <lineage>
        <taxon>Eukaryota</taxon>
        <taxon>Viridiplantae</taxon>
        <taxon>Streptophyta</taxon>
        <taxon>Embryophyta</taxon>
        <taxon>Tracheophyta</taxon>
        <taxon>Spermatophyta</taxon>
        <taxon>Magnoliopsida</taxon>
        <taxon>eudicotyledons</taxon>
        <taxon>Gunneridae</taxon>
        <taxon>Pentapetalae</taxon>
        <taxon>rosids</taxon>
        <taxon>fabids</taxon>
        <taxon>Fabales</taxon>
        <taxon>Fabaceae</taxon>
        <taxon>Cercidoideae</taxon>
        <taxon>Cercideae</taxon>
        <taxon>Bauhiniinae</taxon>
        <taxon>Bauhinia</taxon>
    </lineage>
</organism>
<sequence length="113" mass="13135">MEAGGSLSNGSERGNGNRKRKNEAETSPNITEQTIAKILHKRKMRFNSETARFFFDNTAPGYGWLLPGWVVEERHMIHGRIYKYYYDPDGNFYKTLTEVLNAWERDGLVLIDF</sequence>
<evidence type="ECO:0000313" key="1">
    <source>
        <dbReference type="EMBL" id="KAI4346966.1"/>
    </source>
</evidence>
<evidence type="ECO:0000313" key="2">
    <source>
        <dbReference type="Proteomes" id="UP000828941"/>
    </source>
</evidence>
<name>A0ACB9PHQ5_BAUVA</name>
<keyword evidence="2" id="KW-1185">Reference proteome</keyword>
<comment type="caution">
    <text evidence="1">The sequence shown here is derived from an EMBL/GenBank/DDBJ whole genome shotgun (WGS) entry which is preliminary data.</text>
</comment>
<dbReference type="EMBL" id="CM039429">
    <property type="protein sequence ID" value="KAI4346966.1"/>
    <property type="molecule type" value="Genomic_DNA"/>
</dbReference>
<protein>
    <submittedName>
        <fullName evidence="1">Uncharacterized protein</fullName>
    </submittedName>
</protein>
<accession>A0ACB9PHQ5</accession>
<dbReference type="Proteomes" id="UP000828941">
    <property type="component" value="Chromosome 4"/>
</dbReference>
<proteinExistence type="predicted"/>
<reference evidence="1 2" key="1">
    <citation type="journal article" date="2022" name="DNA Res.">
        <title>Chromosomal-level genome assembly of the orchid tree Bauhinia variegata (Leguminosae; Cercidoideae) supports the allotetraploid origin hypothesis of Bauhinia.</title>
        <authorList>
            <person name="Zhong Y."/>
            <person name="Chen Y."/>
            <person name="Zheng D."/>
            <person name="Pang J."/>
            <person name="Liu Y."/>
            <person name="Luo S."/>
            <person name="Meng S."/>
            <person name="Qian L."/>
            <person name="Wei D."/>
            <person name="Dai S."/>
            <person name="Zhou R."/>
        </authorList>
    </citation>
    <scope>NUCLEOTIDE SEQUENCE [LARGE SCALE GENOMIC DNA]</scope>
    <source>
        <strain evidence="1">BV-YZ2020</strain>
    </source>
</reference>